<evidence type="ECO:0000256" key="2">
    <source>
        <dbReference type="ARBA" id="ARBA00022679"/>
    </source>
</evidence>
<keyword evidence="2" id="KW-0808">Transferase</keyword>
<dbReference type="Proteomes" id="UP000070160">
    <property type="component" value="Unassembled WGS sequence"/>
</dbReference>
<sequence length="272" mass="29658">MTQLRMALLTDFTGIGRCSATVDIPILASLKIESCLAPTAILSAHTGFSTYYMQDFSPYFSSYVKAWQENHETFSGIMTGFMGSATQIDLAYDFIQAFPTSFVMVDPVMGDNGKLYDTYNPVMCKKMRSLVSLSTIITPNVTEACVLAAYPYDPFIASNKEKMNELITCLAKLGPNNIVITGIEKGNAIGNCIYQKGNPLQWVWRTKENPSRSGTGDVFSAVLGGMLLRGTTIEKAVGKAADFVATALCATDKLGIHSNYGLAIEEVLETLW</sequence>
<dbReference type="RefSeq" id="WP_062485921.1">
    <property type="nucleotide sequence ID" value="NZ_KQ960952.1"/>
</dbReference>
<gene>
    <name evidence="7" type="ORF">HMPREF3182_01117</name>
</gene>
<comment type="caution">
    <text evidence="7">The sequence shown here is derived from an EMBL/GenBank/DDBJ whole genome shotgun (WGS) entry which is preliminary data.</text>
</comment>
<dbReference type="STRING" id="1588748.HMPREF3182_01117"/>
<feature type="domain" description="Pyridoxamine kinase/Phosphomethylpyrimidine kinase" evidence="6">
    <location>
        <begin position="74"/>
        <end position="255"/>
    </location>
</feature>
<dbReference type="SUPFAM" id="SSF53613">
    <property type="entry name" value="Ribokinase-like"/>
    <property type="match status" value="1"/>
</dbReference>
<evidence type="ECO:0000313" key="7">
    <source>
        <dbReference type="EMBL" id="KXB90693.1"/>
    </source>
</evidence>
<keyword evidence="5" id="KW-0067">ATP-binding</keyword>
<dbReference type="GO" id="GO:0005829">
    <property type="term" value="C:cytosol"/>
    <property type="evidence" value="ECO:0007669"/>
    <property type="project" value="TreeGrafter"/>
</dbReference>
<dbReference type="GO" id="GO:0008478">
    <property type="term" value="F:pyridoxal kinase activity"/>
    <property type="evidence" value="ECO:0007669"/>
    <property type="project" value="UniProtKB-EC"/>
</dbReference>
<evidence type="ECO:0000256" key="4">
    <source>
        <dbReference type="ARBA" id="ARBA00022777"/>
    </source>
</evidence>
<dbReference type="InterPro" id="IPR013749">
    <property type="entry name" value="PM/HMP-P_kinase-1"/>
</dbReference>
<dbReference type="PANTHER" id="PTHR10534">
    <property type="entry name" value="PYRIDOXAL KINASE"/>
    <property type="match status" value="1"/>
</dbReference>
<keyword evidence="4 7" id="KW-0418">Kinase</keyword>
<organism evidence="7 8">
    <name type="scientific">Megasphaera hutchinsoni</name>
    <dbReference type="NCBI Taxonomy" id="1588748"/>
    <lineage>
        <taxon>Bacteria</taxon>
        <taxon>Bacillati</taxon>
        <taxon>Bacillota</taxon>
        <taxon>Negativicutes</taxon>
        <taxon>Veillonellales</taxon>
        <taxon>Veillonellaceae</taxon>
        <taxon>Megasphaera</taxon>
    </lineage>
</organism>
<name>A0A134CEP8_9FIRM</name>
<evidence type="ECO:0000256" key="3">
    <source>
        <dbReference type="ARBA" id="ARBA00022741"/>
    </source>
</evidence>
<reference evidence="8" key="1">
    <citation type="submission" date="2016-01" db="EMBL/GenBank/DDBJ databases">
        <authorList>
            <person name="Mitreva M."/>
            <person name="Pepin K.H."/>
            <person name="Mihindukulasuriya K.A."/>
            <person name="Fulton R."/>
            <person name="Fronick C."/>
            <person name="O'Laughlin M."/>
            <person name="Miner T."/>
            <person name="Herter B."/>
            <person name="Rosa B.A."/>
            <person name="Cordes M."/>
            <person name="Tomlinson C."/>
            <person name="Wollam A."/>
            <person name="Palsikar V.B."/>
            <person name="Mardis E.R."/>
            <person name="Wilson R.K."/>
        </authorList>
    </citation>
    <scope>NUCLEOTIDE SEQUENCE [LARGE SCALE GENOMIC DNA]</scope>
    <source>
        <strain evidence="8">KA00182</strain>
    </source>
</reference>
<dbReference type="Pfam" id="PF08543">
    <property type="entry name" value="Phos_pyr_kin"/>
    <property type="match status" value="1"/>
</dbReference>
<dbReference type="NCBIfam" id="NF005491">
    <property type="entry name" value="PRK07105.1"/>
    <property type="match status" value="1"/>
</dbReference>
<dbReference type="Gene3D" id="3.40.1190.20">
    <property type="match status" value="1"/>
</dbReference>
<proteinExistence type="predicted"/>
<dbReference type="GO" id="GO:0005524">
    <property type="term" value="F:ATP binding"/>
    <property type="evidence" value="ECO:0007669"/>
    <property type="project" value="UniProtKB-KW"/>
</dbReference>
<evidence type="ECO:0000259" key="6">
    <source>
        <dbReference type="Pfam" id="PF08543"/>
    </source>
</evidence>
<dbReference type="PATRIC" id="fig|1588748.3.peg.1076"/>
<keyword evidence="3" id="KW-0547">Nucleotide-binding</keyword>
<keyword evidence="8" id="KW-1185">Reference proteome</keyword>
<dbReference type="AlphaFoldDB" id="A0A134CEP8"/>
<dbReference type="PANTHER" id="PTHR10534:SF2">
    <property type="entry name" value="PYRIDOXAL KINASE"/>
    <property type="match status" value="1"/>
</dbReference>
<evidence type="ECO:0000256" key="1">
    <source>
        <dbReference type="ARBA" id="ARBA00012104"/>
    </source>
</evidence>
<evidence type="ECO:0000256" key="5">
    <source>
        <dbReference type="ARBA" id="ARBA00022840"/>
    </source>
</evidence>
<protein>
    <recommendedName>
        <fullName evidence="1">pyridoxal kinase</fullName>
        <ecNumber evidence="1">2.7.1.35</ecNumber>
    </recommendedName>
</protein>
<dbReference type="InterPro" id="IPR029056">
    <property type="entry name" value="Ribokinase-like"/>
</dbReference>
<dbReference type="InterPro" id="IPR004625">
    <property type="entry name" value="PyrdxlKinase"/>
</dbReference>
<dbReference type="EMBL" id="LSDT01000044">
    <property type="protein sequence ID" value="KXB90693.1"/>
    <property type="molecule type" value="Genomic_DNA"/>
</dbReference>
<dbReference type="GO" id="GO:0009443">
    <property type="term" value="P:pyridoxal 5'-phosphate salvage"/>
    <property type="evidence" value="ECO:0007669"/>
    <property type="project" value="InterPro"/>
</dbReference>
<dbReference type="EC" id="2.7.1.35" evidence="1"/>
<evidence type="ECO:0000313" key="8">
    <source>
        <dbReference type="Proteomes" id="UP000070160"/>
    </source>
</evidence>
<accession>A0A134CEP8</accession>